<evidence type="ECO:0000259" key="1">
    <source>
        <dbReference type="Pfam" id="PF06850"/>
    </source>
</evidence>
<dbReference type="HOGENOM" id="CLU_017495_0_0_5"/>
<name>A0A0A8K0V0_9HYPH</name>
<reference evidence="2 3" key="1">
    <citation type="submission" date="2014-09" db="EMBL/GenBank/DDBJ databases">
        <title>Genome sequencing of Methyloceanibacter caenitepidi Gela4.</title>
        <authorList>
            <person name="Takeuchi M."/>
            <person name="Susumu S."/>
            <person name="Kamagata Y."/>
            <person name="Oshima K."/>
            <person name="Hattori M."/>
            <person name="Iwasaki W."/>
        </authorList>
    </citation>
    <scope>NUCLEOTIDE SEQUENCE [LARGE SCALE GENOMIC DNA]</scope>
    <source>
        <strain evidence="2 3">Gela4</strain>
    </source>
</reference>
<dbReference type="AlphaFoldDB" id="A0A0A8K0V0"/>
<proteinExistence type="predicted"/>
<gene>
    <name evidence="2" type="ORF">GL4_0674</name>
</gene>
<dbReference type="STRING" id="1384459.GL4_0674"/>
<dbReference type="Gene3D" id="3.40.50.1820">
    <property type="entry name" value="alpha/beta hydrolase"/>
    <property type="match status" value="1"/>
</dbReference>
<dbReference type="PANTHER" id="PTHR36837">
    <property type="entry name" value="POLY(3-HYDROXYALKANOATE) POLYMERASE SUBUNIT PHAC"/>
    <property type="match status" value="1"/>
</dbReference>
<dbReference type="InterPro" id="IPR009656">
    <property type="entry name" value="PHB_depo_C"/>
</dbReference>
<keyword evidence="3" id="KW-1185">Reference proteome</keyword>
<dbReference type="InterPro" id="IPR010915">
    <property type="entry name" value="PHB_depoly_PhaZ"/>
</dbReference>
<evidence type="ECO:0000313" key="3">
    <source>
        <dbReference type="Proteomes" id="UP000031643"/>
    </source>
</evidence>
<dbReference type="OrthoDB" id="9774318at2"/>
<dbReference type="InterPro" id="IPR051321">
    <property type="entry name" value="PHA/PHB_synthase"/>
</dbReference>
<dbReference type="RefSeq" id="WP_045364522.1">
    <property type="nucleotide sequence ID" value="NZ_AP014648.1"/>
</dbReference>
<dbReference type="Proteomes" id="UP000031643">
    <property type="component" value="Chromosome"/>
</dbReference>
<organism evidence="2 3">
    <name type="scientific">Methyloceanibacter caenitepidi</name>
    <dbReference type="NCBI Taxonomy" id="1384459"/>
    <lineage>
        <taxon>Bacteria</taxon>
        <taxon>Pseudomonadati</taxon>
        <taxon>Pseudomonadota</taxon>
        <taxon>Alphaproteobacteria</taxon>
        <taxon>Hyphomicrobiales</taxon>
        <taxon>Hyphomicrobiaceae</taxon>
        <taxon>Methyloceanibacter</taxon>
    </lineage>
</organism>
<dbReference type="Pfam" id="PF06850">
    <property type="entry name" value="PHB_depo_C"/>
    <property type="match status" value="1"/>
</dbReference>
<dbReference type="InterPro" id="IPR029058">
    <property type="entry name" value="AB_hydrolase_fold"/>
</dbReference>
<dbReference type="SUPFAM" id="SSF53474">
    <property type="entry name" value="alpha/beta-Hydrolases"/>
    <property type="match status" value="1"/>
</dbReference>
<protein>
    <submittedName>
        <fullName evidence="2">Intracellular PHB depolymerase</fullName>
    </submittedName>
</protein>
<dbReference type="PIRSF" id="PIRSF020818">
    <property type="entry name" value="PHB_depoly_PhaZ"/>
    <property type="match status" value="1"/>
</dbReference>
<evidence type="ECO:0000313" key="2">
    <source>
        <dbReference type="EMBL" id="BAQ16137.1"/>
    </source>
</evidence>
<dbReference type="EMBL" id="AP014648">
    <property type="protein sequence ID" value="BAQ16137.1"/>
    <property type="molecule type" value="Genomic_DNA"/>
</dbReference>
<dbReference type="KEGG" id="mcg:GL4_0674"/>
<dbReference type="NCBIfam" id="TIGR01849">
    <property type="entry name" value="PHB_depoly_PhaZ"/>
    <property type="match status" value="1"/>
</dbReference>
<accession>A0A0A8K0V0</accession>
<sequence>MLYHLYELNQAALHPARAAAEAYRMMWRNPLNPASHTVVGRGAAAALELFERSTRRYRKPEWDIDTVTAHGMTAAVKPVTVLAKPFCNLVHFQRELPNAVQKKDPKVLLVAPMAGHFATLLRGTVRDLLPDHDVYVTEWIDARFVPRSAGPFDLDTYIDYIIEFLQGFGGNVHVMAVCQPTVPVFAAVSLMEARRDPNVPRSMVLMAGPIDARKSPTAVNKYATGKPLSWFRQNVITQVPWPYPGHMRLVYPGFLQLSGFMGMNLERHVTAHRDLFHNLIQGDGDSAAKHREFYDEFLAVMDLSAEYYLQTIETVFMEHKLPKGEMHHHGELVDPSKIKRVPLMTVEGYKDDITGIGQTEAALELCTGLPDSMKAHHLQEGVGHYGVFNGSRFRNEILPKVRKFMRAHQGQGSLLKRVLQRVA</sequence>
<dbReference type="PANTHER" id="PTHR36837:SF4">
    <property type="entry name" value="BLR0908 PROTEIN"/>
    <property type="match status" value="1"/>
</dbReference>
<feature type="domain" description="PHB de-polymerase C-terminal" evidence="1">
    <location>
        <begin position="207"/>
        <end position="408"/>
    </location>
</feature>